<evidence type="ECO:0000313" key="5">
    <source>
        <dbReference type="EMBL" id="PJE75632.1"/>
    </source>
</evidence>
<dbReference type="InterPro" id="IPR050320">
    <property type="entry name" value="N5-glutamine_MTase"/>
</dbReference>
<dbReference type="InterPro" id="IPR040758">
    <property type="entry name" value="PrmC_N"/>
</dbReference>
<keyword evidence="1" id="KW-0489">Methyltransferase</keyword>
<dbReference type="Gene3D" id="3.40.50.150">
    <property type="entry name" value="Vaccinia Virus protein VP39"/>
    <property type="match status" value="1"/>
</dbReference>
<dbReference type="CDD" id="cd02440">
    <property type="entry name" value="AdoMet_MTases"/>
    <property type="match status" value="1"/>
</dbReference>
<protein>
    <recommendedName>
        <fullName evidence="4">Release factor glutamine methyltransferase N-terminal domain-containing protein</fullName>
    </recommendedName>
</protein>
<accession>A0A2M8LDV9</accession>
<organism evidence="5 6">
    <name type="scientific">Candidatus Uhrbacteria bacterium CG10_big_fil_rev_8_21_14_0_10_48_11</name>
    <dbReference type="NCBI Taxonomy" id="1975037"/>
    <lineage>
        <taxon>Bacteria</taxon>
        <taxon>Candidatus Uhriibacteriota</taxon>
    </lineage>
</organism>
<evidence type="ECO:0000256" key="1">
    <source>
        <dbReference type="ARBA" id="ARBA00022603"/>
    </source>
</evidence>
<evidence type="ECO:0000259" key="4">
    <source>
        <dbReference type="Pfam" id="PF17827"/>
    </source>
</evidence>
<dbReference type="PANTHER" id="PTHR18895:SF74">
    <property type="entry name" value="MTRF1L RELEASE FACTOR GLUTAMINE METHYLTRANSFERASE"/>
    <property type="match status" value="1"/>
</dbReference>
<evidence type="ECO:0000256" key="2">
    <source>
        <dbReference type="ARBA" id="ARBA00022679"/>
    </source>
</evidence>
<dbReference type="Gene3D" id="1.10.8.10">
    <property type="entry name" value="DNA helicase RuvA subunit, C-terminal domain"/>
    <property type="match status" value="1"/>
</dbReference>
<keyword evidence="2" id="KW-0808">Transferase</keyword>
<dbReference type="SUPFAM" id="SSF53335">
    <property type="entry name" value="S-adenosyl-L-methionine-dependent methyltransferases"/>
    <property type="match status" value="1"/>
</dbReference>
<dbReference type="PANTHER" id="PTHR18895">
    <property type="entry name" value="HEMK METHYLTRANSFERASE"/>
    <property type="match status" value="1"/>
</dbReference>
<dbReference type="GO" id="GO:0008276">
    <property type="term" value="F:protein methyltransferase activity"/>
    <property type="evidence" value="ECO:0007669"/>
    <property type="project" value="InterPro"/>
</dbReference>
<dbReference type="Proteomes" id="UP000231152">
    <property type="component" value="Unassembled WGS sequence"/>
</dbReference>
<feature type="domain" description="Release factor glutamine methyltransferase N-terminal" evidence="4">
    <location>
        <begin position="15"/>
        <end position="65"/>
    </location>
</feature>
<dbReference type="AlphaFoldDB" id="A0A2M8LDV9"/>
<proteinExistence type="predicted"/>
<dbReference type="Pfam" id="PF17827">
    <property type="entry name" value="PrmC_N"/>
    <property type="match status" value="1"/>
</dbReference>
<evidence type="ECO:0000313" key="6">
    <source>
        <dbReference type="Proteomes" id="UP000231152"/>
    </source>
</evidence>
<dbReference type="InterPro" id="IPR029063">
    <property type="entry name" value="SAM-dependent_MTases_sf"/>
</dbReference>
<evidence type="ECO:0000256" key="3">
    <source>
        <dbReference type="ARBA" id="ARBA00022691"/>
    </source>
</evidence>
<sequence length="281" mass="31992">MTVRQLCNESKLSYQDAEYLLAHVLGLPRETLLTHPEQKVGVLRTMLFKWLTKRRRRHTPLTYLTHKCYFYNHQFLVNRHVLIPRHTTEILVEKALAIIKKEGSIRTVVDIGTGSGAIIISVALGLSRDEQQRVSFHASDLHRTALRVAKKNALRLGISNIHWHYGDLLRPLLPTLQKASGTTLLTANLPYLGDSDFTSTKPEVQNFEPATSLRSGSLGLDHNQRLINELSLLPSPRPKLLFEMDPCHQDELVKYITTRLPNAAIEVIDDEAKHPRFIFVC</sequence>
<reference evidence="5 6" key="1">
    <citation type="submission" date="2017-09" db="EMBL/GenBank/DDBJ databases">
        <title>Depth-based differentiation of microbial function through sediment-hosted aquifers and enrichment of novel symbionts in the deep terrestrial subsurface.</title>
        <authorList>
            <person name="Probst A.J."/>
            <person name="Ladd B."/>
            <person name="Jarett J.K."/>
            <person name="Geller-Mcgrath D.E."/>
            <person name="Sieber C.M."/>
            <person name="Emerson J.B."/>
            <person name="Anantharaman K."/>
            <person name="Thomas B.C."/>
            <person name="Malmstrom R."/>
            <person name="Stieglmeier M."/>
            <person name="Klingl A."/>
            <person name="Woyke T."/>
            <person name="Ryan C.M."/>
            <person name="Banfield J.F."/>
        </authorList>
    </citation>
    <scope>NUCLEOTIDE SEQUENCE [LARGE SCALE GENOMIC DNA]</scope>
    <source>
        <strain evidence="5">CG10_big_fil_rev_8_21_14_0_10_48_11</strain>
    </source>
</reference>
<dbReference type="InterPro" id="IPR004556">
    <property type="entry name" value="HemK-like"/>
</dbReference>
<dbReference type="NCBIfam" id="TIGR00536">
    <property type="entry name" value="hemK_fam"/>
    <property type="match status" value="1"/>
</dbReference>
<keyword evidence="3" id="KW-0949">S-adenosyl-L-methionine</keyword>
<name>A0A2M8LDV9_9BACT</name>
<gene>
    <name evidence="5" type="ORF">COV04_03475</name>
</gene>
<dbReference type="GO" id="GO:0032259">
    <property type="term" value="P:methylation"/>
    <property type="evidence" value="ECO:0007669"/>
    <property type="project" value="UniProtKB-KW"/>
</dbReference>
<comment type="caution">
    <text evidence="5">The sequence shown here is derived from an EMBL/GenBank/DDBJ whole genome shotgun (WGS) entry which is preliminary data.</text>
</comment>
<dbReference type="EMBL" id="PFET01000012">
    <property type="protein sequence ID" value="PJE75632.1"/>
    <property type="molecule type" value="Genomic_DNA"/>
</dbReference>